<dbReference type="PANTHER" id="PTHR30146:SF109">
    <property type="entry name" value="HTH-TYPE TRANSCRIPTIONAL REGULATOR GALS"/>
    <property type="match status" value="1"/>
</dbReference>
<evidence type="ECO:0000313" key="5">
    <source>
        <dbReference type="EMBL" id="MDR7162564.1"/>
    </source>
</evidence>
<dbReference type="InterPro" id="IPR046335">
    <property type="entry name" value="LacI/GalR-like_sensor"/>
</dbReference>
<dbReference type="InterPro" id="IPR000843">
    <property type="entry name" value="HTH_LacI"/>
</dbReference>
<dbReference type="AlphaFoldDB" id="A0AAW8N6U1"/>
<evidence type="ECO:0000259" key="4">
    <source>
        <dbReference type="PROSITE" id="PS50932"/>
    </source>
</evidence>
<name>A0AAW8N6U1_PSEOX</name>
<dbReference type="SMART" id="SM00354">
    <property type="entry name" value="HTH_LACI"/>
    <property type="match status" value="1"/>
</dbReference>
<evidence type="ECO:0000313" key="6">
    <source>
        <dbReference type="Proteomes" id="UP001262032"/>
    </source>
</evidence>
<dbReference type="SUPFAM" id="SSF53822">
    <property type="entry name" value="Periplasmic binding protein-like I"/>
    <property type="match status" value="1"/>
</dbReference>
<dbReference type="Proteomes" id="UP001262032">
    <property type="component" value="Unassembled WGS sequence"/>
</dbReference>
<keyword evidence="1" id="KW-0805">Transcription regulation</keyword>
<dbReference type="EMBL" id="JAVDWN010000001">
    <property type="protein sequence ID" value="MDR7162564.1"/>
    <property type="molecule type" value="Genomic_DNA"/>
</dbReference>
<sequence>MTELQRRPTLMDVAKAAGVSRALVSIVMRGAPGAAESTRQKVLEAARELGYRADSRARLLRSSRTRLLGLIFSSSQPFHAEIVDAAYAEASARGYEIALSAVAAGRPEARAIETLLDVGAEALIIIAPTLSTEDLALHARRVPVVSLLREDVGGLVDSVSSDDHAGIRIAVEHLASLGHRRITHVDGGTAVSSDQRREAYRAEMLRHGLVPVVVPGGPDEESGMRAGQALQADLPTAVIAFNDRSALGIMESFRAAGISIPADISVLGYDDSHFARLSYVQLSSISQDAPLLAAAAVDRAVDRVEGTLPPGRVVRTPHLVLRKTTGHAGAQKVGQN</sequence>
<dbReference type="RefSeq" id="WP_310108718.1">
    <property type="nucleotide sequence ID" value="NZ_JAVDTN010000001.1"/>
</dbReference>
<evidence type="ECO:0000256" key="2">
    <source>
        <dbReference type="ARBA" id="ARBA00023125"/>
    </source>
</evidence>
<reference evidence="5" key="1">
    <citation type="submission" date="2023-07" db="EMBL/GenBank/DDBJ databases">
        <title>Sorghum-associated microbial communities from plants grown in Nebraska, USA.</title>
        <authorList>
            <person name="Schachtman D."/>
        </authorList>
    </citation>
    <scope>NUCLEOTIDE SEQUENCE</scope>
    <source>
        <strain evidence="5">BE261</strain>
    </source>
</reference>
<dbReference type="SUPFAM" id="SSF47413">
    <property type="entry name" value="lambda repressor-like DNA-binding domains"/>
    <property type="match status" value="1"/>
</dbReference>
<dbReference type="Gene3D" id="1.10.260.40">
    <property type="entry name" value="lambda repressor-like DNA-binding domains"/>
    <property type="match status" value="1"/>
</dbReference>
<comment type="caution">
    <text evidence="5">The sequence shown here is derived from an EMBL/GenBank/DDBJ whole genome shotgun (WGS) entry which is preliminary data.</text>
</comment>
<organism evidence="5 6">
    <name type="scientific">Pseudarthrobacter oxydans</name>
    <name type="common">Arthrobacter oxydans</name>
    <dbReference type="NCBI Taxonomy" id="1671"/>
    <lineage>
        <taxon>Bacteria</taxon>
        <taxon>Bacillati</taxon>
        <taxon>Actinomycetota</taxon>
        <taxon>Actinomycetes</taxon>
        <taxon>Micrococcales</taxon>
        <taxon>Micrococcaceae</taxon>
        <taxon>Pseudarthrobacter</taxon>
    </lineage>
</organism>
<dbReference type="PROSITE" id="PS50932">
    <property type="entry name" value="HTH_LACI_2"/>
    <property type="match status" value="1"/>
</dbReference>
<dbReference type="CDD" id="cd01392">
    <property type="entry name" value="HTH_LacI"/>
    <property type="match status" value="1"/>
</dbReference>
<dbReference type="GeneID" id="97420813"/>
<dbReference type="CDD" id="cd06267">
    <property type="entry name" value="PBP1_LacI_sugar_binding-like"/>
    <property type="match status" value="1"/>
</dbReference>
<dbReference type="InterPro" id="IPR028082">
    <property type="entry name" value="Peripla_BP_I"/>
</dbReference>
<proteinExistence type="predicted"/>
<gene>
    <name evidence="5" type="ORF">J2X12_000565</name>
</gene>
<accession>A0AAW8N6U1</accession>
<keyword evidence="2 5" id="KW-0238">DNA-binding</keyword>
<dbReference type="Pfam" id="PF00356">
    <property type="entry name" value="LacI"/>
    <property type="match status" value="1"/>
</dbReference>
<feature type="domain" description="HTH lacI-type" evidence="4">
    <location>
        <begin position="8"/>
        <end position="62"/>
    </location>
</feature>
<keyword evidence="3" id="KW-0804">Transcription</keyword>
<dbReference type="InterPro" id="IPR010982">
    <property type="entry name" value="Lambda_DNA-bd_dom_sf"/>
</dbReference>
<dbReference type="Gene3D" id="3.40.50.2300">
    <property type="match status" value="2"/>
</dbReference>
<evidence type="ECO:0000256" key="1">
    <source>
        <dbReference type="ARBA" id="ARBA00023015"/>
    </source>
</evidence>
<dbReference type="GO" id="GO:0000976">
    <property type="term" value="F:transcription cis-regulatory region binding"/>
    <property type="evidence" value="ECO:0007669"/>
    <property type="project" value="TreeGrafter"/>
</dbReference>
<dbReference type="GO" id="GO:0003700">
    <property type="term" value="F:DNA-binding transcription factor activity"/>
    <property type="evidence" value="ECO:0007669"/>
    <property type="project" value="TreeGrafter"/>
</dbReference>
<evidence type="ECO:0000256" key="3">
    <source>
        <dbReference type="ARBA" id="ARBA00023163"/>
    </source>
</evidence>
<protein>
    <submittedName>
        <fullName evidence="5">DNA-binding LacI/PurR family transcriptional regulator</fullName>
    </submittedName>
</protein>
<dbReference type="PANTHER" id="PTHR30146">
    <property type="entry name" value="LACI-RELATED TRANSCRIPTIONAL REPRESSOR"/>
    <property type="match status" value="1"/>
</dbReference>
<dbReference type="Pfam" id="PF13377">
    <property type="entry name" value="Peripla_BP_3"/>
    <property type="match status" value="1"/>
</dbReference>